<accession>A0A5B2UNQ5</accession>
<reference evidence="1 2" key="1">
    <citation type="submission" date="2019-09" db="EMBL/GenBank/DDBJ databases">
        <title>Draft genome sequence of Pseudomonas brenneri CCUG 51514(T).</title>
        <authorList>
            <person name="Tunovic T."/>
            <person name="Pineiro-Iglesias B."/>
            <person name="Unosson C."/>
            <person name="Inganas E."/>
            <person name="Ohlen M."/>
            <person name="Cardew S."/>
            <person name="Jensie-Markopoulos S."/>
            <person name="Salva-Serra F."/>
            <person name="Jaen-Luchoro D."/>
            <person name="Svensson-Stadler L."/>
            <person name="Chun J."/>
            <person name="Moore E."/>
        </authorList>
    </citation>
    <scope>NUCLEOTIDE SEQUENCE [LARGE SCALE GENOMIC DNA]</scope>
    <source>
        <strain evidence="1 2">CCUG 51514</strain>
    </source>
</reference>
<comment type="caution">
    <text evidence="1">The sequence shown here is derived from an EMBL/GenBank/DDBJ whole genome shotgun (WGS) entry which is preliminary data.</text>
</comment>
<dbReference type="AlphaFoldDB" id="A0A5B2UNQ5"/>
<name>A0A5B2UNQ5_9PSED</name>
<evidence type="ECO:0000313" key="2">
    <source>
        <dbReference type="Proteomes" id="UP000325296"/>
    </source>
</evidence>
<evidence type="ECO:0000313" key="1">
    <source>
        <dbReference type="EMBL" id="KAA2227549.1"/>
    </source>
</evidence>
<dbReference type="EMBL" id="VUOL01000014">
    <property type="protein sequence ID" value="KAA2227549.1"/>
    <property type="molecule type" value="Genomic_DNA"/>
</dbReference>
<dbReference type="Proteomes" id="UP000325296">
    <property type="component" value="Unassembled WGS sequence"/>
</dbReference>
<proteinExistence type="predicted"/>
<sequence length="59" mass="6082">MVGAGHWPSPTVGASLLAKGVNDNACLLGKRGVSKCFASKLAPTEGLSSEQLNSLHHHT</sequence>
<organism evidence="1 2">
    <name type="scientific">Pseudomonas brenneri</name>
    <dbReference type="NCBI Taxonomy" id="129817"/>
    <lineage>
        <taxon>Bacteria</taxon>
        <taxon>Pseudomonadati</taxon>
        <taxon>Pseudomonadota</taxon>
        <taxon>Gammaproteobacteria</taxon>
        <taxon>Pseudomonadales</taxon>
        <taxon>Pseudomonadaceae</taxon>
        <taxon>Pseudomonas</taxon>
    </lineage>
</organism>
<gene>
    <name evidence="1" type="ORF">F1720_21945</name>
</gene>
<protein>
    <submittedName>
        <fullName evidence="1">Uncharacterized protein</fullName>
    </submittedName>
</protein>